<dbReference type="InterPro" id="IPR027801">
    <property type="entry name" value="CENP-P"/>
</dbReference>
<dbReference type="GO" id="GO:0000775">
    <property type="term" value="C:chromosome, centromeric region"/>
    <property type="evidence" value="ECO:0007669"/>
    <property type="project" value="InterPro"/>
</dbReference>
<organism evidence="1">
    <name type="scientific">Octopus bimaculoides</name>
    <name type="common">California two-spotted octopus</name>
    <dbReference type="NCBI Taxonomy" id="37653"/>
    <lineage>
        <taxon>Eukaryota</taxon>
        <taxon>Metazoa</taxon>
        <taxon>Spiralia</taxon>
        <taxon>Lophotrochozoa</taxon>
        <taxon>Mollusca</taxon>
        <taxon>Cephalopoda</taxon>
        <taxon>Coleoidea</taxon>
        <taxon>Octopodiformes</taxon>
        <taxon>Octopoda</taxon>
        <taxon>Incirrata</taxon>
        <taxon>Octopodidae</taxon>
        <taxon>Octopus</taxon>
    </lineage>
</organism>
<gene>
    <name evidence="1" type="ORF">OCBIM_22018430mg</name>
</gene>
<protein>
    <recommendedName>
        <fullName evidence="2">Centromere protein P</fullName>
    </recommendedName>
</protein>
<proteinExistence type="predicted"/>
<dbReference type="Pfam" id="PF13096">
    <property type="entry name" value="CENP-P"/>
    <property type="match status" value="1"/>
</dbReference>
<dbReference type="PANTHER" id="PTHR28577">
    <property type="entry name" value="CENTROMERE PROTEIN P"/>
    <property type="match status" value="1"/>
</dbReference>
<evidence type="ECO:0008006" key="2">
    <source>
        <dbReference type="Google" id="ProtNLM"/>
    </source>
</evidence>
<reference evidence="1" key="1">
    <citation type="submission" date="2015-07" db="EMBL/GenBank/DDBJ databases">
        <title>MeaNS - Measles Nucleotide Surveillance Program.</title>
        <authorList>
            <person name="Tran T."/>
            <person name="Druce J."/>
        </authorList>
    </citation>
    <scope>NUCLEOTIDE SEQUENCE</scope>
    <source>
        <strain evidence="1">UCB-OBI-ISO-001</strain>
        <tissue evidence="1">Gonad</tissue>
    </source>
</reference>
<dbReference type="GO" id="GO:0005634">
    <property type="term" value="C:nucleus"/>
    <property type="evidence" value="ECO:0007669"/>
    <property type="project" value="TreeGrafter"/>
</dbReference>
<name>A0A0L8ICJ7_OCTBM</name>
<dbReference type="PANTHER" id="PTHR28577:SF1">
    <property type="entry name" value="CENTROMERE PROTEIN P"/>
    <property type="match status" value="1"/>
</dbReference>
<sequence>MTAKSKIFGGIQDFPFDTKFNVEDAMTMKFEDKTEKELAALKQSFLELLQDQKAMLYHLQSEEDYIKQLNEFHDQIHTKTEVETLNEEEEKILSELKEDIMKCYETTGIGVDFKLQAYIIKSIDVYHIVKHYKLLMLCTSMEVKIIVDLMIDMRDMKLNYQVEKLQMKLKDKTISAALKDTLAELEKSKDLVNAVRFLSSYGWLRDQRKTIFTNLEQSEEFSECVTFPQTTSGETIIIFDPDWPDIKIHVNWVIQQNFLLRAESYLSVFCKVSRSKEAYSKADFLTNLPQLFKQLLQKEGEEGALRSLIKMVKT</sequence>
<dbReference type="EMBL" id="KQ415992">
    <property type="protein sequence ID" value="KOF99238.1"/>
    <property type="molecule type" value="Genomic_DNA"/>
</dbReference>
<dbReference type="KEGG" id="obi:106873720"/>
<accession>A0A0L8ICJ7</accession>
<evidence type="ECO:0000313" key="1">
    <source>
        <dbReference type="EMBL" id="KOF99238.1"/>
    </source>
</evidence>
<dbReference type="GO" id="GO:0034080">
    <property type="term" value="P:CENP-A containing chromatin assembly"/>
    <property type="evidence" value="ECO:0007669"/>
    <property type="project" value="InterPro"/>
</dbReference>
<dbReference type="OrthoDB" id="10304257at2759"/>
<dbReference type="AlphaFoldDB" id="A0A0L8ICJ7"/>